<gene>
    <name evidence="8" type="ORF">TWF191_000276</name>
    <name evidence="7" type="ORF">TWF679_007036</name>
</gene>
<dbReference type="InterPro" id="IPR028994">
    <property type="entry name" value="Integrin_alpha_N"/>
</dbReference>
<evidence type="ECO:0000256" key="2">
    <source>
        <dbReference type="ARBA" id="ARBA00022525"/>
    </source>
</evidence>
<evidence type="ECO:0000259" key="6">
    <source>
        <dbReference type="Pfam" id="PF12256"/>
    </source>
</evidence>
<evidence type="ECO:0000313" key="8">
    <source>
        <dbReference type="EMBL" id="KAF3230036.1"/>
    </source>
</evidence>
<feature type="compositionally biased region" description="Basic and acidic residues" evidence="4">
    <location>
        <begin position="2247"/>
        <end position="2265"/>
    </location>
</feature>
<dbReference type="Pfam" id="PF12256">
    <property type="entry name" value="TcdB_toxin_midN"/>
    <property type="match status" value="1"/>
</dbReference>
<sequence length="2471" mass="277921">MVNSNDDRQSAHGQGGSHKPSEFTQPQSDNTPQRNSPGSKTWEPLYQGQKIPELGVSFNTSGKGGGGLRAIGETFKVNSSNGTLDLSIPIHTSPGRSGFGPSLSLSYSSGSGNGPFGIGWSLSAGEISRKTSHRIPVYDDSDTFLMNGGEDLVPLEGPDGRLDTYTAGGFLVQSFRPLIETVPTLIEQWTNLTDTGDVHWRTVSEDNITTIYGLTDESRIFVSKGSKRQVYSWLECQTYDGWGNAMEFKYKGENSTGVDLLLPHEQERGDDIRQRARYLKTINYGNRKPARAVDNDGKWAILPFETMEWLFRVVLDYGEHDETKPTTQEVAEWSVRRDSFSRYKSGFEIREYRLCKRILMFHHIKERLQVEDCLISSTSLTYNEDPAASLISSVTYQAYKIHSDESNTQHTIQTLPPLEFSYSKVTALENVSVKSITTGLADRVDVSQAVNSVQWIDLDGDGTPGMLLCYENGGWFYQRNLVPIDEEKNVSNGALGPTRLLKCQPNLRVTSFNDLDGSGYLDAVCIDEQTGIAGYFQRTEDDGWSDFKPFHSWPNINSSDPQLRVDLTGDGRPDILKTEDNPHAFLWYPSLAKSGYDVGRHAWNLHQLPQLVSSDPRIGIYLADMSGSGSEDIVHVQNGCVSYWPNLGYGRFGAEIKMSNSPNFDYEVDFSSNRVYFLDIDGSGTSDMIHIDPTGAATVYYNYCGNEWSKGEMVFTLDPEATPLTLDILGNGTAALCWTNFRSAYPNKIYYIDFMGGRKPHLLTNYKNGMGCETSVKYKPSSYYFLADELEKQPWTTKLPFPVQCVSEVSMEDKIAMSLFVSRYRYHDGYFDAKEREFRGFGMVEEISEDTFFTNSTTPFKPPPKNKKVWYHTGSIALSQNLKYGEGRLRPSKIPKGLPYDDEYYALRALKGMELRQEAYGQDGSTKSASPYNETETRYNVRMLQASRDRSQKSVSTQSAIWGDRDRFPAAFRVEPLESIACHHERAYEDTRILHEMTLDVDLFGNPTATLSIAYGRQRSDLSDEVDKEAQEEDTVELHEDKYASATNDKAGLRASAHVSSRTSRIFGLSREKGQLLDIEKVAKDQNSIIRLAKEESLSGHKNNKGVTAAEVSKVLIAESRLYFKNGDMTAQLPLGSMDLFSVVDQSYILSIDDGLIKQAYGPQETVSDYSLSVLLETGGFKHLDDDKTSWWIPSGKFMFSENDDTKSQLECARTNFYIPAIAVSALGYREKVDLDPFHLLPIQKSDNLGNLATASYDYARLQVTEHTDQNMNRQSFSIDAFGSVVGIARQGKVSEQIGDSLEGFNAILPNDEILAFIKDPTTDMAATLLGKSSWRIIQCPNGYYASSKDSGLSTTPSFEALVSRSYHYADKQMEDRDGISIVITYFDGSGHEIEKASLVTEKNETTTRTWRKYARTARNRAGTPIRIYHPSLSPSHMFDFKIPDTALSFTYVLDGLDRVAAVMNPDKTWTKTVFAAWATSEYCAASTIKISDPRSDQDVGPIIQTLDEQCYLPTWSQTQEASTEKWKQNAASKSAAYGTLPTISYYDPDGREILHTRQTKDGSLLKTRFRYDTIGLRSEVEDCMGRLIETRLHDYQGHLLKHGLMDKGYDWTLYNIAGLPILTWNGTGVYTKHSYDVLGRLVSKEVKKSGALAILAVKIAYGDELEPSQTDPGSKNLRGQIVSVRDQSGLSRNLAFDFKGNCLRESRALAVEYRTDIDWNKTPDLDMALETVAEFDALDRLAVVTNSIGNSTKRRFNKQGNLEFVAWRQSVDKQWRTMVSNIEYAGDGQVLKIDYGNGAHTENTYDEASRMLIHRKLWRERGTILEDVSYFYDCIGKKTYEIDAAQETAYFNNNVVKAEKDFTYDELGRLIQAKGREQVYTGDGSQKGFRAPTSGFPGSKNQIPSSNCELAMYQEAYEYDETDNLLSLKHQSAENSSISGWTRVYTYQEDNILDQGKTKGNRLSETSYPGKTERFTYDDHETDERIESFSAIDTEVQSQDKPQKYDYQDYAGGIGCITSFPGYPSLGWDHESQLRSSVRQIYRDGTPQTTWYTYDYRGVRTRKVTDRAAQKGEPLRKLQETIYNGSHIIHQVFNGNGRDVRTRTDSSEVGGTIGHFAVIEQLSSSDPLIRYQANNSLELDDSGAIVSYQEYSPFGAPTYAARRSEIEAPRRYRFAAYERDNETGLYHCGARYYAVWLGRWISPDPVGLEDGPNLYVYVGNDPVNYQDPEGTMKGGGKGAKSPRGNRATENENKTGYTTEHESGGPEKQGIKIKKKKKNKTNNAIKFYEKINWLRGLYGEQVSDGERQKLRDRKRNGGRCRIPDSSSKAYGALSTELYQKHQLDASRLMNDVKNKYQLEGVSFEQAKIVTKGSAVGEDKILLQPKFERKKGQENLKQQIGGSFGNLANNITNIITKLNDVVSGREKVELAMLRDKEVTGYDSRHAEAATSIRNKVIPAWSSLLERVQTPRR</sequence>
<dbReference type="SUPFAM" id="SSF69318">
    <property type="entry name" value="Integrin alpha N-terminal domain"/>
    <property type="match status" value="1"/>
</dbReference>
<dbReference type="NCBIfam" id="TIGR03696">
    <property type="entry name" value="Rhs_assc_core"/>
    <property type="match status" value="1"/>
</dbReference>
<reference evidence="7 9" key="1">
    <citation type="submission" date="2019-06" db="EMBL/GenBank/DDBJ databases">
        <authorList>
            <person name="Palmer J.M."/>
        </authorList>
    </citation>
    <scope>NUCLEOTIDE SEQUENCE</scope>
    <source>
        <strain evidence="8 9">TWF191</strain>
        <strain evidence="7">TWF679</strain>
    </source>
</reference>
<feature type="domain" description="Insecticide toxin TcdB middle/N-terminal" evidence="6">
    <location>
        <begin position="725"/>
        <end position="874"/>
    </location>
</feature>
<feature type="region of interest" description="Disordered" evidence="4">
    <location>
        <begin position="1"/>
        <end position="44"/>
    </location>
</feature>
<dbReference type="OrthoDB" id="5426877at2759"/>
<evidence type="ECO:0000313" key="7">
    <source>
        <dbReference type="EMBL" id="KAF3221822.1"/>
    </source>
</evidence>
<evidence type="ECO:0000313" key="10">
    <source>
        <dbReference type="Proteomes" id="UP000614610"/>
    </source>
</evidence>
<evidence type="ECO:0000256" key="1">
    <source>
        <dbReference type="ARBA" id="ARBA00004613"/>
    </source>
</evidence>
<feature type="region of interest" description="Disordered" evidence="4">
    <location>
        <begin position="1882"/>
        <end position="1903"/>
    </location>
</feature>
<feature type="compositionally biased region" description="Polar residues" evidence="4">
    <location>
        <begin position="22"/>
        <end position="39"/>
    </location>
</feature>
<dbReference type="Proteomes" id="UP000614610">
    <property type="component" value="Unassembled WGS sequence"/>
</dbReference>
<accession>A0A6G1ML89</accession>
<feature type="region of interest" description="Disordered" evidence="4">
    <location>
        <begin position="2228"/>
        <end position="2277"/>
    </location>
</feature>
<dbReference type="Gene3D" id="2.180.10.10">
    <property type="entry name" value="RHS repeat-associated core"/>
    <property type="match status" value="1"/>
</dbReference>
<proteinExistence type="predicted"/>
<dbReference type="GO" id="GO:0005576">
    <property type="term" value="C:extracellular region"/>
    <property type="evidence" value="ECO:0007669"/>
    <property type="project" value="UniProtKB-SubCell"/>
</dbReference>
<evidence type="ECO:0000313" key="9">
    <source>
        <dbReference type="Proteomes" id="UP000483672"/>
    </source>
</evidence>
<feature type="compositionally biased region" description="Basic and acidic residues" evidence="4">
    <location>
        <begin position="1"/>
        <end position="10"/>
    </location>
</feature>
<dbReference type="PANTHER" id="PTHR32305:SF15">
    <property type="entry name" value="PROTEIN RHSA-RELATED"/>
    <property type="match status" value="1"/>
</dbReference>
<evidence type="ECO:0000256" key="3">
    <source>
        <dbReference type="ARBA" id="ARBA00023026"/>
    </source>
</evidence>
<dbReference type="InterPro" id="IPR022045">
    <property type="entry name" value="TcdB_toxin_mid/N"/>
</dbReference>
<feature type="domain" description="Insecticide toxin TcdB middle/C-terminal" evidence="5">
    <location>
        <begin position="907"/>
        <end position="1032"/>
    </location>
</feature>
<evidence type="ECO:0000259" key="5">
    <source>
        <dbReference type="Pfam" id="PF12255"/>
    </source>
</evidence>
<dbReference type="PANTHER" id="PTHR32305">
    <property type="match status" value="1"/>
</dbReference>
<keyword evidence="3" id="KW-0843">Virulence</keyword>
<organism evidence="7 10">
    <name type="scientific">Orbilia oligospora</name>
    <name type="common">Nematode-trapping fungus</name>
    <name type="synonym">Arthrobotrys oligospora</name>
    <dbReference type="NCBI Taxonomy" id="2813651"/>
    <lineage>
        <taxon>Eukaryota</taxon>
        <taxon>Fungi</taxon>
        <taxon>Dikarya</taxon>
        <taxon>Ascomycota</taxon>
        <taxon>Pezizomycotina</taxon>
        <taxon>Orbiliomycetes</taxon>
        <taxon>Orbiliales</taxon>
        <taxon>Orbiliaceae</taxon>
        <taxon>Orbilia</taxon>
    </lineage>
</organism>
<dbReference type="PRINTS" id="PR01341">
    <property type="entry name" value="SALSPVBPROT"/>
</dbReference>
<dbReference type="GO" id="GO:0005737">
    <property type="term" value="C:cytoplasm"/>
    <property type="evidence" value="ECO:0007669"/>
    <property type="project" value="InterPro"/>
</dbReference>
<evidence type="ECO:0008006" key="11">
    <source>
        <dbReference type="Google" id="ProtNLM"/>
    </source>
</evidence>
<evidence type="ECO:0000256" key="4">
    <source>
        <dbReference type="SAM" id="MobiDB-lite"/>
    </source>
</evidence>
<dbReference type="Pfam" id="PF12255">
    <property type="entry name" value="TcdB_toxin_midC"/>
    <property type="match status" value="1"/>
</dbReference>
<dbReference type="InterPro" id="IPR022044">
    <property type="entry name" value="TcdB_toxin_mid/C"/>
</dbReference>
<dbReference type="InterPro" id="IPR022385">
    <property type="entry name" value="Rhs_assc_core"/>
</dbReference>
<dbReference type="EMBL" id="WIPF01000010">
    <property type="protein sequence ID" value="KAF3230036.1"/>
    <property type="molecule type" value="Genomic_DNA"/>
</dbReference>
<name>A0A6G1ML89_ORBOL</name>
<dbReference type="Proteomes" id="UP000483672">
    <property type="component" value="Unassembled WGS sequence"/>
</dbReference>
<keyword evidence="2" id="KW-0964">Secreted</keyword>
<dbReference type="EMBL" id="WIWT01000004">
    <property type="protein sequence ID" value="KAF3221822.1"/>
    <property type="molecule type" value="Genomic_DNA"/>
</dbReference>
<dbReference type="Pfam" id="PF03534">
    <property type="entry name" value="SpvB"/>
    <property type="match status" value="1"/>
</dbReference>
<dbReference type="InterPro" id="IPR050708">
    <property type="entry name" value="T6SS_VgrG/RHS"/>
</dbReference>
<dbReference type="InterPro" id="IPR003284">
    <property type="entry name" value="Sal_SpvB"/>
</dbReference>
<protein>
    <recommendedName>
        <fullName evidence="11">Insecticide toxin TcdB middle/N-terminal domain-containing protein</fullName>
    </recommendedName>
</protein>
<comment type="subcellular location">
    <subcellularLocation>
        <location evidence="1">Secreted</location>
    </subcellularLocation>
</comment>
<comment type="caution">
    <text evidence="7">The sequence shown here is derived from an EMBL/GenBank/DDBJ whole genome shotgun (WGS) entry which is preliminary data.</text>
</comment>